<keyword evidence="4" id="KW-1133">Transmembrane helix</keyword>
<evidence type="ECO:0000256" key="5">
    <source>
        <dbReference type="ARBA" id="ARBA00023136"/>
    </source>
</evidence>
<evidence type="ECO:0000256" key="6">
    <source>
        <dbReference type="SAM" id="MobiDB-lite"/>
    </source>
</evidence>
<dbReference type="PANTHER" id="PTHR34478:SF2">
    <property type="entry name" value="MEMBRANE PROTEIN"/>
    <property type="match status" value="1"/>
</dbReference>
<dbReference type="Proteomes" id="UP001214854">
    <property type="component" value="Unassembled WGS sequence"/>
</dbReference>
<keyword evidence="9" id="KW-1185">Reference proteome</keyword>
<evidence type="ECO:0000256" key="3">
    <source>
        <dbReference type="ARBA" id="ARBA00022692"/>
    </source>
</evidence>
<reference evidence="8 9" key="1">
    <citation type="submission" date="2023-01" db="EMBL/GenBank/DDBJ databases">
        <title>Novel species of the genus Asticcacaulis isolated from rivers.</title>
        <authorList>
            <person name="Lu H."/>
        </authorList>
    </citation>
    <scope>NUCLEOTIDE SEQUENCE [LARGE SCALE GENOMIC DNA]</scope>
    <source>
        <strain evidence="8 9">BYS171W</strain>
    </source>
</reference>
<proteinExistence type="inferred from homology"/>
<dbReference type="Gene3D" id="1.20.1440.20">
    <property type="entry name" value="LemA-like domain"/>
    <property type="match status" value="1"/>
</dbReference>
<evidence type="ECO:0000256" key="1">
    <source>
        <dbReference type="ARBA" id="ARBA00004167"/>
    </source>
</evidence>
<dbReference type="Pfam" id="PF04011">
    <property type="entry name" value="LemA"/>
    <property type="match status" value="1"/>
</dbReference>
<keyword evidence="5" id="KW-0472">Membrane</keyword>
<protein>
    <submittedName>
        <fullName evidence="8">LemA family protein</fullName>
    </submittedName>
</protein>
<comment type="caution">
    <text evidence="8">The sequence shown here is derived from an EMBL/GenBank/DDBJ whole genome shotgun (WGS) entry which is preliminary data.</text>
</comment>
<keyword evidence="3" id="KW-0812">Transmembrane</keyword>
<organism evidence="8 9">
    <name type="scientific">Asticcacaulis aquaticus</name>
    <dbReference type="NCBI Taxonomy" id="2984212"/>
    <lineage>
        <taxon>Bacteria</taxon>
        <taxon>Pseudomonadati</taxon>
        <taxon>Pseudomonadota</taxon>
        <taxon>Alphaproteobacteria</taxon>
        <taxon>Caulobacterales</taxon>
        <taxon>Caulobacteraceae</taxon>
        <taxon>Asticcacaulis</taxon>
    </lineage>
</organism>
<evidence type="ECO:0000256" key="4">
    <source>
        <dbReference type="ARBA" id="ARBA00022989"/>
    </source>
</evidence>
<feature type="chain" id="PRO_5047216349" evidence="7">
    <location>
        <begin position="22"/>
        <end position="210"/>
    </location>
</feature>
<keyword evidence="7" id="KW-0732">Signal</keyword>
<gene>
    <name evidence="8" type="ORF">PQU92_04225</name>
</gene>
<evidence type="ECO:0000313" key="8">
    <source>
        <dbReference type="EMBL" id="MDC7682468.1"/>
    </source>
</evidence>
<dbReference type="SUPFAM" id="SSF140478">
    <property type="entry name" value="LemA-like"/>
    <property type="match status" value="1"/>
</dbReference>
<dbReference type="InterPro" id="IPR007156">
    <property type="entry name" value="MamQ_LemA"/>
</dbReference>
<sequence length="210" mass="22480">MNLKRITGLLAVAGVALSLVACDVNRIPTQEEAAKASWSEVQNQYQRRSDLVGNLVATVQGAAIAERGTLTEVVEARAKATSVNVDASTISDPAKFQQFQQAQDGMSSALGRLMVVVEKYPELKSQQGFITLQSQLEGTENRIAIARKDYNASAQTYNTTLRSFPQNILAGTIHSGSKPMEYFKAAPGSDQAPKVDFSGVAPQSDTAASQ</sequence>
<comment type="subcellular location">
    <subcellularLocation>
        <location evidence="1">Membrane</location>
        <topology evidence="1">Single-pass membrane protein</topology>
    </subcellularLocation>
</comment>
<accession>A0ABT5HQX0</accession>
<comment type="similarity">
    <text evidence="2">Belongs to the LemA family.</text>
</comment>
<evidence type="ECO:0000256" key="7">
    <source>
        <dbReference type="SAM" id="SignalP"/>
    </source>
</evidence>
<feature type="signal peptide" evidence="7">
    <location>
        <begin position="1"/>
        <end position="21"/>
    </location>
</feature>
<name>A0ABT5HQX0_9CAUL</name>
<evidence type="ECO:0000256" key="2">
    <source>
        <dbReference type="ARBA" id="ARBA00008854"/>
    </source>
</evidence>
<dbReference type="PANTHER" id="PTHR34478">
    <property type="entry name" value="PROTEIN LEMA"/>
    <property type="match status" value="1"/>
</dbReference>
<evidence type="ECO:0000313" key="9">
    <source>
        <dbReference type="Proteomes" id="UP001214854"/>
    </source>
</evidence>
<dbReference type="PROSITE" id="PS51257">
    <property type="entry name" value="PROKAR_LIPOPROTEIN"/>
    <property type="match status" value="1"/>
</dbReference>
<dbReference type="EMBL" id="JAQQKX010000002">
    <property type="protein sequence ID" value="MDC7682468.1"/>
    <property type="molecule type" value="Genomic_DNA"/>
</dbReference>
<feature type="region of interest" description="Disordered" evidence="6">
    <location>
        <begin position="181"/>
        <end position="210"/>
    </location>
</feature>
<dbReference type="InterPro" id="IPR023353">
    <property type="entry name" value="LemA-like_dom_sf"/>
</dbReference>
<feature type="compositionally biased region" description="Polar residues" evidence="6">
    <location>
        <begin position="201"/>
        <end position="210"/>
    </location>
</feature>
<dbReference type="RefSeq" id="WP_272746955.1">
    <property type="nucleotide sequence ID" value="NZ_JAQQKX010000002.1"/>
</dbReference>